<accession>A0AAV4H1W7</accession>
<dbReference type="AlphaFoldDB" id="A0AAV4H1W7"/>
<feature type="compositionally biased region" description="Basic and acidic residues" evidence="1">
    <location>
        <begin position="1"/>
        <end position="15"/>
    </location>
</feature>
<evidence type="ECO:0000313" key="3">
    <source>
        <dbReference type="Proteomes" id="UP000762676"/>
    </source>
</evidence>
<proteinExistence type="predicted"/>
<gene>
    <name evidence="2" type="ORF">ElyMa_004343000</name>
</gene>
<feature type="compositionally biased region" description="Basic and acidic residues" evidence="1">
    <location>
        <begin position="23"/>
        <end position="36"/>
    </location>
</feature>
<feature type="region of interest" description="Disordered" evidence="1">
    <location>
        <begin position="1"/>
        <end position="85"/>
    </location>
</feature>
<dbReference type="EMBL" id="BMAT01008756">
    <property type="protein sequence ID" value="GFR92032.1"/>
    <property type="molecule type" value="Genomic_DNA"/>
</dbReference>
<sequence length="200" mass="22156">MQGVRARERERQTDRQKKKKKERQTDSQTDREENLHKFALCSRGFNANDDKCDDDDDDDHDDDDHDHDDHNDGGGGCDDVSSDGDNAGGYIDGGARVVFRSHTPACSQFGLPAFSSLFGVGGRLVARAGEIEIRLDTQTAMKQQMSTVLQGKAEGKRDRGRPPSSLARGITNTIIKKLIEVVRISQDRERWSCGDMICSG</sequence>
<reference evidence="2 3" key="1">
    <citation type="journal article" date="2021" name="Elife">
        <title>Chloroplast acquisition without the gene transfer in kleptoplastic sea slugs, Plakobranchus ocellatus.</title>
        <authorList>
            <person name="Maeda T."/>
            <person name="Takahashi S."/>
            <person name="Yoshida T."/>
            <person name="Shimamura S."/>
            <person name="Takaki Y."/>
            <person name="Nagai Y."/>
            <person name="Toyoda A."/>
            <person name="Suzuki Y."/>
            <person name="Arimoto A."/>
            <person name="Ishii H."/>
            <person name="Satoh N."/>
            <person name="Nishiyama T."/>
            <person name="Hasebe M."/>
            <person name="Maruyama T."/>
            <person name="Minagawa J."/>
            <person name="Obokata J."/>
            <person name="Shigenobu S."/>
        </authorList>
    </citation>
    <scope>NUCLEOTIDE SEQUENCE [LARGE SCALE GENOMIC DNA]</scope>
</reference>
<dbReference type="Proteomes" id="UP000762676">
    <property type="component" value="Unassembled WGS sequence"/>
</dbReference>
<comment type="caution">
    <text evidence="2">The sequence shown here is derived from an EMBL/GenBank/DDBJ whole genome shotgun (WGS) entry which is preliminary data.</text>
</comment>
<feature type="compositionally biased region" description="Acidic residues" evidence="1">
    <location>
        <begin position="51"/>
        <end position="66"/>
    </location>
</feature>
<name>A0AAV4H1W7_9GAST</name>
<evidence type="ECO:0000313" key="2">
    <source>
        <dbReference type="EMBL" id="GFR92032.1"/>
    </source>
</evidence>
<organism evidence="2 3">
    <name type="scientific">Elysia marginata</name>
    <dbReference type="NCBI Taxonomy" id="1093978"/>
    <lineage>
        <taxon>Eukaryota</taxon>
        <taxon>Metazoa</taxon>
        <taxon>Spiralia</taxon>
        <taxon>Lophotrochozoa</taxon>
        <taxon>Mollusca</taxon>
        <taxon>Gastropoda</taxon>
        <taxon>Heterobranchia</taxon>
        <taxon>Euthyneura</taxon>
        <taxon>Panpulmonata</taxon>
        <taxon>Sacoglossa</taxon>
        <taxon>Placobranchoidea</taxon>
        <taxon>Plakobranchidae</taxon>
        <taxon>Elysia</taxon>
    </lineage>
</organism>
<evidence type="ECO:0000256" key="1">
    <source>
        <dbReference type="SAM" id="MobiDB-lite"/>
    </source>
</evidence>
<protein>
    <submittedName>
        <fullName evidence="2">Uncharacterized protein</fullName>
    </submittedName>
</protein>
<keyword evidence="3" id="KW-1185">Reference proteome</keyword>